<dbReference type="Pfam" id="PF18480">
    <property type="entry name" value="DUF5615"/>
    <property type="match status" value="1"/>
</dbReference>
<evidence type="ECO:0000259" key="1">
    <source>
        <dbReference type="Pfam" id="PF18480"/>
    </source>
</evidence>
<dbReference type="EMBL" id="CP003495">
    <property type="protein sequence ID" value="AFY28573.1"/>
    <property type="molecule type" value="Genomic_DNA"/>
</dbReference>
<dbReference type="Proteomes" id="UP000010388">
    <property type="component" value="Chromosome"/>
</dbReference>
<dbReference type="InterPro" id="IPR041049">
    <property type="entry name" value="DUF5615"/>
</dbReference>
<dbReference type="STRING" id="292564.Cyagr_1404"/>
<dbReference type="AlphaFoldDB" id="K9P6H8"/>
<evidence type="ECO:0000313" key="2">
    <source>
        <dbReference type="EMBL" id="AFY28573.1"/>
    </source>
</evidence>
<evidence type="ECO:0000313" key="3">
    <source>
        <dbReference type="Proteomes" id="UP000010388"/>
    </source>
</evidence>
<organism evidence="2 3">
    <name type="scientific">Cyanobium gracile (strain ATCC 27147 / PCC 6307)</name>
    <dbReference type="NCBI Taxonomy" id="292564"/>
    <lineage>
        <taxon>Bacteria</taxon>
        <taxon>Bacillati</taxon>
        <taxon>Cyanobacteriota</taxon>
        <taxon>Cyanophyceae</taxon>
        <taxon>Synechococcales</taxon>
        <taxon>Prochlorococcaceae</taxon>
        <taxon>Cyanobium</taxon>
    </lineage>
</organism>
<gene>
    <name evidence="2" type="ordered locus">Cyagr_1404</name>
</gene>
<protein>
    <recommendedName>
        <fullName evidence="1">DUF5615 domain-containing protein</fullName>
    </recommendedName>
</protein>
<feature type="domain" description="DUF5615" evidence="1">
    <location>
        <begin position="3"/>
        <end position="110"/>
    </location>
</feature>
<dbReference type="RefSeq" id="WP_015109025.1">
    <property type="nucleotide sequence ID" value="NC_019675.1"/>
</dbReference>
<proteinExistence type="predicted"/>
<name>K9P6H8_CYAGP</name>
<sequence>MARLLVDMNLSSEWITLLQAAGHQAVHWSEVGDPRAPDTDLMRWALNNGYAIFTHDLDFGTMLALSGAHGPSVLQVRCLNVLPDAIGPLVLSLLMTYAAEIDQGALVVADERRERVRILPLNRQG</sequence>
<dbReference type="eggNOG" id="COG4634">
    <property type="taxonomic scope" value="Bacteria"/>
</dbReference>
<dbReference type="HOGENOM" id="CLU_150003_1_0_3"/>
<reference evidence="3" key="1">
    <citation type="journal article" date="2013" name="Proc. Natl. Acad. Sci. U.S.A.">
        <title>Improving the coverage of the cyanobacterial phylum using diversity-driven genome sequencing.</title>
        <authorList>
            <person name="Shih P.M."/>
            <person name="Wu D."/>
            <person name="Latifi A."/>
            <person name="Axen S.D."/>
            <person name="Fewer D.P."/>
            <person name="Talla E."/>
            <person name="Calteau A."/>
            <person name="Cai F."/>
            <person name="Tandeau de Marsac N."/>
            <person name="Rippka R."/>
            <person name="Herdman M."/>
            <person name="Sivonen K."/>
            <person name="Coursin T."/>
            <person name="Laurent T."/>
            <person name="Goodwin L."/>
            <person name="Nolan M."/>
            <person name="Davenport K.W."/>
            <person name="Han C.S."/>
            <person name="Rubin E.M."/>
            <person name="Eisen J.A."/>
            <person name="Woyke T."/>
            <person name="Gugger M."/>
            <person name="Kerfeld C.A."/>
        </authorList>
    </citation>
    <scope>NUCLEOTIDE SEQUENCE [LARGE SCALE GENOMIC DNA]</scope>
    <source>
        <strain evidence="3">ATCC 27147 / PCC 6307</strain>
    </source>
</reference>
<accession>K9P6H8</accession>
<dbReference type="KEGG" id="cgc:Cyagr_1404"/>
<dbReference type="PATRIC" id="fig|292564.3.peg.1333"/>